<accession>A0A5B7IFJ7</accession>
<dbReference type="EMBL" id="VSRR010055804">
    <property type="protein sequence ID" value="MPC81063.1"/>
    <property type="molecule type" value="Genomic_DNA"/>
</dbReference>
<comment type="caution">
    <text evidence="2">The sequence shown here is derived from an EMBL/GenBank/DDBJ whole genome shotgun (WGS) entry which is preliminary data.</text>
</comment>
<keyword evidence="3" id="KW-1185">Reference proteome</keyword>
<feature type="compositionally biased region" description="Basic residues" evidence="1">
    <location>
        <begin position="19"/>
        <end position="46"/>
    </location>
</feature>
<dbReference type="AlphaFoldDB" id="A0A5B7IFJ7"/>
<gene>
    <name evidence="2" type="ORF">E2C01_075663</name>
</gene>
<feature type="region of interest" description="Disordered" evidence="1">
    <location>
        <begin position="1"/>
        <end position="97"/>
    </location>
</feature>
<reference evidence="2 3" key="1">
    <citation type="submission" date="2019-05" db="EMBL/GenBank/DDBJ databases">
        <title>Another draft genome of Portunus trituberculatus and its Hox gene families provides insights of decapod evolution.</title>
        <authorList>
            <person name="Jeong J.-H."/>
            <person name="Song I."/>
            <person name="Kim S."/>
            <person name="Choi T."/>
            <person name="Kim D."/>
            <person name="Ryu S."/>
            <person name="Kim W."/>
        </authorList>
    </citation>
    <scope>NUCLEOTIDE SEQUENCE [LARGE SCALE GENOMIC DNA]</scope>
    <source>
        <tissue evidence="2">Muscle</tissue>
    </source>
</reference>
<evidence type="ECO:0000256" key="1">
    <source>
        <dbReference type="SAM" id="MobiDB-lite"/>
    </source>
</evidence>
<dbReference type="Proteomes" id="UP000324222">
    <property type="component" value="Unassembled WGS sequence"/>
</dbReference>
<name>A0A5B7IFJ7_PORTR</name>
<evidence type="ECO:0000313" key="3">
    <source>
        <dbReference type="Proteomes" id="UP000324222"/>
    </source>
</evidence>
<evidence type="ECO:0000313" key="2">
    <source>
        <dbReference type="EMBL" id="MPC81063.1"/>
    </source>
</evidence>
<protein>
    <submittedName>
        <fullName evidence="2">Uncharacterized protein</fullName>
    </submittedName>
</protein>
<proteinExistence type="predicted"/>
<sequence length="116" mass="13062">MPGKQESVGTVAVQPSTPSHKRSSERKFRQPTRHYHGRRTLHPKRGPSHDSVRGVAEGRAGSARSYLNKEVKEWDLLPNPRPGPRVEPDSHPLLQYAPPAYGSEQILVSKFPKQHE</sequence>
<organism evidence="2 3">
    <name type="scientific">Portunus trituberculatus</name>
    <name type="common">Swimming crab</name>
    <name type="synonym">Neptunus trituberculatus</name>
    <dbReference type="NCBI Taxonomy" id="210409"/>
    <lineage>
        <taxon>Eukaryota</taxon>
        <taxon>Metazoa</taxon>
        <taxon>Ecdysozoa</taxon>
        <taxon>Arthropoda</taxon>
        <taxon>Crustacea</taxon>
        <taxon>Multicrustacea</taxon>
        <taxon>Malacostraca</taxon>
        <taxon>Eumalacostraca</taxon>
        <taxon>Eucarida</taxon>
        <taxon>Decapoda</taxon>
        <taxon>Pleocyemata</taxon>
        <taxon>Brachyura</taxon>
        <taxon>Eubrachyura</taxon>
        <taxon>Portunoidea</taxon>
        <taxon>Portunidae</taxon>
        <taxon>Portuninae</taxon>
        <taxon>Portunus</taxon>
    </lineage>
</organism>